<protein>
    <submittedName>
        <fullName evidence="2">Uncharacterized protein</fullName>
    </submittedName>
</protein>
<reference evidence="2 3" key="1">
    <citation type="submission" date="2023-12" db="EMBL/GenBank/DDBJ databases">
        <title>A high-quality genome assembly for Dillenia turbinata (Dilleniales).</title>
        <authorList>
            <person name="Chanderbali A."/>
        </authorList>
    </citation>
    <scope>NUCLEOTIDE SEQUENCE [LARGE SCALE GENOMIC DNA]</scope>
    <source>
        <strain evidence="2">LSX21</strain>
        <tissue evidence="2">Leaf</tissue>
    </source>
</reference>
<feature type="compositionally biased region" description="Basic and acidic residues" evidence="1">
    <location>
        <begin position="1"/>
        <end position="13"/>
    </location>
</feature>
<organism evidence="2 3">
    <name type="scientific">Dillenia turbinata</name>
    <dbReference type="NCBI Taxonomy" id="194707"/>
    <lineage>
        <taxon>Eukaryota</taxon>
        <taxon>Viridiplantae</taxon>
        <taxon>Streptophyta</taxon>
        <taxon>Embryophyta</taxon>
        <taxon>Tracheophyta</taxon>
        <taxon>Spermatophyta</taxon>
        <taxon>Magnoliopsida</taxon>
        <taxon>eudicotyledons</taxon>
        <taxon>Gunneridae</taxon>
        <taxon>Pentapetalae</taxon>
        <taxon>Dilleniales</taxon>
        <taxon>Dilleniaceae</taxon>
        <taxon>Dillenia</taxon>
    </lineage>
</organism>
<evidence type="ECO:0000313" key="3">
    <source>
        <dbReference type="Proteomes" id="UP001370490"/>
    </source>
</evidence>
<keyword evidence="3" id="KW-1185">Reference proteome</keyword>
<dbReference type="EMBL" id="JBAMMX010000003">
    <property type="protein sequence ID" value="KAK6944204.1"/>
    <property type="molecule type" value="Genomic_DNA"/>
</dbReference>
<dbReference type="AlphaFoldDB" id="A0AAN8ZJY5"/>
<feature type="region of interest" description="Disordered" evidence="1">
    <location>
        <begin position="1"/>
        <end position="37"/>
    </location>
</feature>
<gene>
    <name evidence="2" type="ORF">RJ641_025306</name>
</gene>
<evidence type="ECO:0000313" key="2">
    <source>
        <dbReference type="EMBL" id="KAK6944204.1"/>
    </source>
</evidence>
<accession>A0AAN8ZJY5</accession>
<name>A0AAN8ZJY5_9MAGN</name>
<comment type="caution">
    <text evidence="2">The sequence shown here is derived from an EMBL/GenBank/DDBJ whole genome shotgun (WGS) entry which is preliminary data.</text>
</comment>
<proteinExistence type="predicted"/>
<sequence length="123" mass="14375">MEREGRWETKQRLEEEEEEERVGSASAVAKSPVPMRRPHPSMILRRFQILRELSHPFHQLRRSPPYAYFLYTPQLTASPSLRQSWGSISNPTPFPRPEFADLVLFQSGCHCECSVEAEFPCWN</sequence>
<evidence type="ECO:0000256" key="1">
    <source>
        <dbReference type="SAM" id="MobiDB-lite"/>
    </source>
</evidence>
<dbReference type="Proteomes" id="UP001370490">
    <property type="component" value="Unassembled WGS sequence"/>
</dbReference>